<evidence type="ECO:0000256" key="1">
    <source>
        <dbReference type="ARBA" id="ARBA00004718"/>
    </source>
</evidence>
<feature type="binding site" evidence="12">
    <location>
        <position position="470"/>
    </location>
    <ligand>
        <name>Zn(2+)</name>
        <dbReference type="ChEBI" id="CHEBI:29105"/>
    </ligand>
</feature>
<dbReference type="SUPFAM" id="SSF69572">
    <property type="entry name" value="Activating enzymes of the ubiquitin-like proteins"/>
    <property type="match status" value="1"/>
</dbReference>
<feature type="binding site" evidence="11">
    <location>
        <position position="52"/>
    </location>
    <ligand>
        <name>ATP</name>
        <dbReference type="ChEBI" id="CHEBI:30616"/>
    </ligand>
</feature>
<comment type="caution">
    <text evidence="17">The sequence shown here is derived from an EMBL/GenBank/DDBJ whole genome shotgun (WGS) entry which is preliminary data.</text>
</comment>
<dbReference type="InterPro" id="IPR045886">
    <property type="entry name" value="ThiF/MoeB/HesA"/>
</dbReference>
<name>A0AAV5AIN2_9AGAM</name>
<sequence length="673" mass="74532">MTRDTHALAILGSELYSRLAEVRVLMVGSGGIGCELLKNIVLTGFGHITLLDLDTIDLSNLNRQFLFRKKDVKQPKSFVAARTAAPFNPRVQIEPLHANIKDPQFDVAWFKTFDIVLNALDNLDARRHVNKMCMAANVPLVESGTAGYFGQVQPIVKDYTECFDCLPKPTPKTFPVCTIRSTPSQPIHCIVWAKSYLFPYDSQLFGEGDDDQSELDEALKQGENAKEIQTLRQEAQALKVVREALRTNQADCRQDAARKAFDKVFNQDVQNLLSMPDMWRERTKPTPLNWQDIVGGQGRTDSENGNGHVLQHSNGSGHGVINGNGIKDRKTLSVKDMLDMFMSSTVRLADRLSHGEETISFDKDDNDTLDFVCAAANLRSVVYNIPNKTRWEIKEMAGNIIPAIATTNAIIAGLIVLQALHLLRDTLPSTSKAPTSLTSSLPPLLRSIHIQHKPTIPLQPTRPEPPNSQCGVCRDTYIDMRCNVGKVTLRNVVEAVLERVSGKKDNEEDGDGESDSNEELYVTVYEDKRILADPDFDDNLNRTLEDLGCGRGKFLTLVDEDGTAGWGTIAIAIGELPSDHPAHIPQIVFQEPIPNFAKESPAPQIQPSTPVVGNKRPLPDDDIEEQPTSKRSKITTNGVVLPTPTQSPSKNYKEVNGVIFLEDESEDIVVLDD</sequence>
<dbReference type="Gene3D" id="1.10.10.520">
    <property type="entry name" value="Ubiquitin activating enzymes (Uba3). Chain: B, domain 2"/>
    <property type="match status" value="1"/>
</dbReference>
<keyword evidence="5 9" id="KW-0833">Ubl conjugation pathway</keyword>
<feature type="binding site" evidence="11">
    <location>
        <begin position="60"/>
        <end position="63"/>
    </location>
    <ligand>
        <name>ATP</name>
        <dbReference type="ChEBI" id="CHEBI:30616"/>
    </ligand>
</feature>
<dbReference type="InterPro" id="IPR035985">
    <property type="entry name" value="Ubiquitin-activating_enz"/>
</dbReference>
<dbReference type="InterPro" id="IPR033127">
    <property type="entry name" value="UBQ-activ_enz_E1_Cys_AS"/>
</dbReference>
<feature type="binding site" evidence="11">
    <location>
        <position position="76"/>
    </location>
    <ligand>
        <name>ATP</name>
        <dbReference type="ChEBI" id="CHEBI:30616"/>
    </ligand>
</feature>
<dbReference type="InterPro" id="IPR030661">
    <property type="entry name" value="Uba2"/>
</dbReference>
<reference evidence="17" key="1">
    <citation type="submission" date="2021-10" db="EMBL/GenBank/DDBJ databases">
        <title>De novo Genome Assembly of Clathrus columnatus (Basidiomycota, Fungi) Using Illumina and Nanopore Sequence Data.</title>
        <authorList>
            <person name="Ogiso-Tanaka E."/>
            <person name="Itagaki H."/>
            <person name="Hosoya T."/>
            <person name="Hosaka K."/>
        </authorList>
    </citation>
    <scope>NUCLEOTIDE SEQUENCE</scope>
    <source>
        <strain evidence="17">MO-923</strain>
    </source>
</reference>
<dbReference type="PROSITE" id="PS00865">
    <property type="entry name" value="UBIQUITIN_ACTIVAT_2"/>
    <property type="match status" value="1"/>
</dbReference>
<dbReference type="GO" id="GO:0046872">
    <property type="term" value="F:metal ion binding"/>
    <property type="evidence" value="ECO:0007669"/>
    <property type="project" value="UniProtKB-KW"/>
</dbReference>
<dbReference type="PANTHER" id="PTHR10953">
    <property type="entry name" value="UBIQUITIN-ACTIVATING ENZYME E1"/>
    <property type="match status" value="1"/>
</dbReference>
<feature type="binding site" evidence="11">
    <location>
        <begin position="28"/>
        <end position="33"/>
    </location>
    <ligand>
        <name>ATP</name>
        <dbReference type="ChEBI" id="CHEBI:30616"/>
    </ligand>
</feature>
<evidence type="ECO:0000259" key="15">
    <source>
        <dbReference type="Pfam" id="PF00899"/>
    </source>
</evidence>
<organism evidence="17 18">
    <name type="scientific">Clathrus columnatus</name>
    <dbReference type="NCBI Taxonomy" id="1419009"/>
    <lineage>
        <taxon>Eukaryota</taxon>
        <taxon>Fungi</taxon>
        <taxon>Dikarya</taxon>
        <taxon>Basidiomycota</taxon>
        <taxon>Agaricomycotina</taxon>
        <taxon>Agaricomycetes</taxon>
        <taxon>Phallomycetidae</taxon>
        <taxon>Phallales</taxon>
        <taxon>Clathraceae</taxon>
        <taxon>Clathrus</taxon>
    </lineage>
</organism>
<evidence type="ECO:0000313" key="17">
    <source>
        <dbReference type="EMBL" id="GJJ12994.1"/>
    </source>
</evidence>
<dbReference type="GO" id="GO:0005524">
    <property type="term" value="F:ATP binding"/>
    <property type="evidence" value="ECO:0007669"/>
    <property type="project" value="UniProtKB-UniRule"/>
</dbReference>
<dbReference type="Gene3D" id="3.10.290.20">
    <property type="entry name" value="Ubiquitin-like 2 activating enzyme e1b. Chain: B, domain 3"/>
    <property type="match status" value="1"/>
</dbReference>
<comment type="subunit">
    <text evidence="9">Heterodimer.</text>
</comment>
<evidence type="ECO:0000256" key="7">
    <source>
        <dbReference type="ARBA" id="ARBA00022840"/>
    </source>
</evidence>
<dbReference type="FunFam" id="3.50.50.80:FF:000004">
    <property type="entry name" value="Ubiquitin-activating enzyme E1-like"/>
    <property type="match status" value="1"/>
</dbReference>
<feature type="binding site" evidence="12">
    <location>
        <position position="162"/>
    </location>
    <ligand>
        <name>Zn(2+)</name>
        <dbReference type="ChEBI" id="CHEBI:29105"/>
    </ligand>
</feature>
<feature type="binding site" evidence="11">
    <location>
        <begin position="121"/>
        <end position="126"/>
    </location>
    <ligand>
        <name>ATP</name>
        <dbReference type="ChEBI" id="CHEBI:30616"/>
    </ligand>
</feature>
<evidence type="ECO:0000256" key="6">
    <source>
        <dbReference type="ARBA" id="ARBA00022833"/>
    </source>
</evidence>
<evidence type="ECO:0000256" key="5">
    <source>
        <dbReference type="ARBA" id="ARBA00022786"/>
    </source>
</evidence>
<feature type="region of interest" description="Disordered" evidence="14">
    <location>
        <begin position="597"/>
        <end position="648"/>
    </location>
</feature>
<evidence type="ECO:0000313" key="18">
    <source>
        <dbReference type="Proteomes" id="UP001050691"/>
    </source>
</evidence>
<dbReference type="InterPro" id="IPR019572">
    <property type="entry name" value="UBA_E1_SCCH"/>
</dbReference>
<feature type="domain" description="Ubiquitin-activating enzyme SCCH" evidence="16">
    <location>
        <begin position="354"/>
        <end position="394"/>
    </location>
</feature>
<evidence type="ECO:0000256" key="12">
    <source>
        <dbReference type="PIRSR" id="PIRSR039133-3"/>
    </source>
</evidence>
<evidence type="ECO:0000256" key="13">
    <source>
        <dbReference type="PROSITE-ProRule" id="PRU10132"/>
    </source>
</evidence>
<dbReference type="GO" id="GO:0019948">
    <property type="term" value="F:SUMO activating enzyme activity"/>
    <property type="evidence" value="ECO:0007669"/>
    <property type="project" value="UniProtKB-UniRule"/>
</dbReference>
<dbReference type="Proteomes" id="UP001050691">
    <property type="component" value="Unassembled WGS sequence"/>
</dbReference>
<dbReference type="FunFam" id="1.10.10.520:FF:000011">
    <property type="entry name" value="Ubiquitin-activating enzyme E1-like"/>
    <property type="match status" value="1"/>
</dbReference>
<evidence type="ECO:0000256" key="4">
    <source>
        <dbReference type="ARBA" id="ARBA00022741"/>
    </source>
</evidence>
<gene>
    <name evidence="17" type="ORF">Clacol_007243</name>
</gene>
<dbReference type="GO" id="GO:0016925">
    <property type="term" value="P:protein sumoylation"/>
    <property type="evidence" value="ECO:0007669"/>
    <property type="project" value="UniProtKB-UniRule"/>
</dbReference>
<dbReference type="PIRSF" id="PIRSF039133">
    <property type="entry name" value="SUMO_E1B"/>
    <property type="match status" value="1"/>
</dbReference>
<evidence type="ECO:0000256" key="2">
    <source>
        <dbReference type="ARBA" id="ARBA00005673"/>
    </source>
</evidence>
<dbReference type="EMBL" id="BPWL01000008">
    <property type="protein sequence ID" value="GJJ12994.1"/>
    <property type="molecule type" value="Genomic_DNA"/>
</dbReference>
<evidence type="ECO:0000259" key="16">
    <source>
        <dbReference type="Pfam" id="PF10585"/>
    </source>
</evidence>
<feature type="binding site" evidence="12">
    <location>
        <position position="473"/>
    </location>
    <ligand>
        <name>Zn(2+)</name>
        <dbReference type="ChEBI" id="CHEBI:29105"/>
    </ligand>
</feature>
<dbReference type="PANTHER" id="PTHR10953:SF5">
    <property type="entry name" value="SUMO-ACTIVATING ENZYME SUBUNIT 2"/>
    <property type="match status" value="1"/>
</dbReference>
<dbReference type="InterPro" id="IPR000594">
    <property type="entry name" value="ThiF_NAD_FAD-bd"/>
</dbReference>
<comment type="pathway">
    <text evidence="1 9">Protein modification; protein sumoylation.</text>
</comment>
<keyword evidence="4 9" id="KW-0547">Nucleotide-binding</keyword>
<evidence type="ECO:0000256" key="3">
    <source>
        <dbReference type="ARBA" id="ARBA00022723"/>
    </source>
</evidence>
<evidence type="ECO:0000256" key="8">
    <source>
        <dbReference type="ARBA" id="ARBA00073512"/>
    </source>
</evidence>
<feature type="domain" description="Ubiquitin-activating enzyme SCCH" evidence="16">
    <location>
        <begin position="183"/>
        <end position="274"/>
    </location>
</feature>
<accession>A0AAV5AIN2</accession>
<dbReference type="InterPro" id="IPR042449">
    <property type="entry name" value="Ub-E1_IAD_1"/>
</dbReference>
<dbReference type="InterPro" id="IPR023318">
    <property type="entry name" value="Ub_act_enz_dom_a_sf"/>
</dbReference>
<dbReference type="GO" id="GO:0005737">
    <property type="term" value="C:cytoplasm"/>
    <property type="evidence" value="ECO:0007669"/>
    <property type="project" value="TreeGrafter"/>
</dbReference>
<dbReference type="PROSITE" id="PS51257">
    <property type="entry name" value="PROKAR_LIPOPROTEIN"/>
    <property type="match status" value="1"/>
</dbReference>
<dbReference type="Gene3D" id="3.50.50.80">
    <property type="entry name" value="Ubiquitin-activating enzyme E1, inactive adenylation domain, subdomain 1"/>
    <property type="match status" value="1"/>
</dbReference>
<dbReference type="Pfam" id="PF00899">
    <property type="entry name" value="ThiF"/>
    <property type="match status" value="1"/>
</dbReference>
<comment type="similarity">
    <text evidence="2 9">Belongs to the ubiquitin-activating E1 family.</text>
</comment>
<keyword evidence="6 9" id="KW-0862">Zinc</keyword>
<proteinExistence type="inferred from homology"/>
<keyword evidence="18" id="KW-1185">Reference proteome</keyword>
<dbReference type="AlphaFoldDB" id="A0AAV5AIN2"/>
<evidence type="ECO:0000256" key="9">
    <source>
        <dbReference type="PIRNR" id="PIRNR039133"/>
    </source>
</evidence>
<dbReference type="Pfam" id="PF10585">
    <property type="entry name" value="UBA_E1_SCCH"/>
    <property type="match status" value="2"/>
</dbReference>
<feature type="active site" description="Glycyl thioester intermediate" evidence="10 13">
    <location>
        <position position="177"/>
    </location>
</feature>
<evidence type="ECO:0000256" key="11">
    <source>
        <dbReference type="PIRSR" id="PIRSR039133-2"/>
    </source>
</evidence>
<evidence type="ECO:0000256" key="10">
    <source>
        <dbReference type="PIRSR" id="PIRSR039133-1"/>
    </source>
</evidence>
<dbReference type="GO" id="GO:0031510">
    <property type="term" value="C:SUMO activating enzyme complex"/>
    <property type="evidence" value="ECO:0007669"/>
    <property type="project" value="UniProtKB-UniRule"/>
</dbReference>
<feature type="domain" description="THIF-type NAD/FAD binding fold" evidence="15">
    <location>
        <begin position="8"/>
        <end position="430"/>
    </location>
</feature>
<feature type="binding site" evidence="12">
    <location>
        <position position="165"/>
    </location>
    <ligand>
        <name>Zn(2+)</name>
        <dbReference type="ChEBI" id="CHEBI:29105"/>
    </ligand>
</feature>
<protein>
    <recommendedName>
        <fullName evidence="8 9">Ubiquitin-activating enzyme E1-like</fullName>
    </recommendedName>
</protein>
<keyword evidence="3 9" id="KW-0479">Metal-binding</keyword>
<evidence type="ECO:0000256" key="14">
    <source>
        <dbReference type="SAM" id="MobiDB-lite"/>
    </source>
</evidence>
<feature type="compositionally biased region" description="Polar residues" evidence="14">
    <location>
        <begin position="634"/>
        <end position="648"/>
    </location>
</feature>
<keyword evidence="7 9" id="KW-0067">ATP-binding</keyword>